<dbReference type="FunCoup" id="E3NF29">
    <property type="interactions" value="514"/>
</dbReference>
<dbReference type="InParanoid" id="E3NF29"/>
<dbReference type="eggNOG" id="ENOG502TJY0">
    <property type="taxonomic scope" value="Eukaryota"/>
</dbReference>
<dbReference type="PANTHER" id="PTHR21503:SF8">
    <property type="entry name" value="F-BOX ASSOCIATED DOMAIN-CONTAINING PROTEIN-RELATED"/>
    <property type="match status" value="1"/>
</dbReference>
<dbReference type="PANTHER" id="PTHR21503">
    <property type="entry name" value="F-BOX-CONTAINING HYPOTHETICAL PROTEIN C.ELEGANS"/>
    <property type="match status" value="1"/>
</dbReference>
<sequence>MEYVRINRLYVGVYRSNGNLVLHWHGNTGGLRNTTDYVTDLFNIDVSEVCVFKDAIKMIEWVNRRQTTPLKKVVNIAWGVIPSEVLIYILRDCTTLSEISIHSEAAPIFRFSGNFRNIDCLDIWHGKWVTIDNLLTMDGIVIILEKSTLTNTDLNVFLRHWLSGGCPRLKLFSATTDSVDILQVLHGFMHNAVLVENRRDYTSPFGHQWILWDGFDIQRADGVTATVHYQPLGALSPHVFPPRMAFLFALLLCWIFFEAIESFLIPNIPLPPPHFPPSQTVSTRQPDVSSITFLLLSEKSLCHKNPTKGAIQWTSLLISFPSLPSPIRPFTPNYQFYEGRCIVSFFLICFQIFNFYFRVALSFCSQKSHSVIKTQRKEPFNGRLCISELDSNLSFRTFRNYDCVLSVNDCSYFSNSERSNYVKMNGQDVPVQVHRSDGNLVSYWRNKMNGLKTITDYVTNLYNIDVSEVCVSKNAIKLIKWVIRRQKTPLESVTVCGVTSSEEELIYILRDCETLSQIEIASFSPRNFRFSEKFRRIDFLDIWYGKWVTLDNLLTMDGIDIILGSSSLSNNDVNVFLEHWLSGGCPRLKLFCARIGTVDILQLLDGLMHNVVFVEDRRYYTSPFGYRRTLSFGYDIQRADGVTATVCKQGNENVVIAVWPETTHNYN</sequence>
<dbReference type="Pfam" id="PF07735">
    <property type="entry name" value="FBA_2"/>
    <property type="match status" value="2"/>
</dbReference>
<feature type="domain" description="Sdz-33 F-box" evidence="1">
    <location>
        <begin position="536"/>
        <end position="592"/>
    </location>
</feature>
<evidence type="ECO:0000259" key="1">
    <source>
        <dbReference type="Pfam" id="PF07735"/>
    </source>
</evidence>
<dbReference type="AlphaFoldDB" id="E3NF29"/>
<name>E3NF29_CAERE</name>
<evidence type="ECO:0000313" key="2">
    <source>
        <dbReference type="EMBL" id="EFO95905.1"/>
    </source>
</evidence>
<dbReference type="HOGENOM" id="CLU_396504_0_0_1"/>
<gene>
    <name evidence="2" type="ORF">CRE_17561</name>
</gene>
<keyword evidence="3" id="KW-1185">Reference proteome</keyword>
<evidence type="ECO:0000313" key="3">
    <source>
        <dbReference type="Proteomes" id="UP000008281"/>
    </source>
</evidence>
<accession>E3NF29</accession>
<proteinExistence type="predicted"/>
<dbReference type="InterPro" id="IPR012885">
    <property type="entry name" value="F-box_Sdz-33"/>
</dbReference>
<feature type="domain" description="Sdz-33 F-box" evidence="1">
    <location>
        <begin position="116"/>
        <end position="173"/>
    </location>
</feature>
<protein>
    <recommendedName>
        <fullName evidence="1">Sdz-33 F-box domain-containing protein</fullName>
    </recommendedName>
</protein>
<organism evidence="3">
    <name type="scientific">Caenorhabditis remanei</name>
    <name type="common">Caenorhabditis vulgaris</name>
    <dbReference type="NCBI Taxonomy" id="31234"/>
    <lineage>
        <taxon>Eukaryota</taxon>
        <taxon>Metazoa</taxon>
        <taxon>Ecdysozoa</taxon>
        <taxon>Nematoda</taxon>
        <taxon>Chromadorea</taxon>
        <taxon>Rhabditida</taxon>
        <taxon>Rhabditina</taxon>
        <taxon>Rhabditomorpha</taxon>
        <taxon>Rhabditoidea</taxon>
        <taxon>Rhabditidae</taxon>
        <taxon>Peloderinae</taxon>
        <taxon>Caenorhabditis</taxon>
    </lineage>
</organism>
<dbReference type="Proteomes" id="UP000008281">
    <property type="component" value="Unassembled WGS sequence"/>
</dbReference>
<reference evidence="2" key="1">
    <citation type="submission" date="2007-07" db="EMBL/GenBank/DDBJ databases">
        <title>PCAP assembly of the Caenorhabditis remanei genome.</title>
        <authorList>
            <consortium name="The Caenorhabditis remanei Sequencing Consortium"/>
            <person name="Wilson R.K."/>
        </authorList>
    </citation>
    <scope>NUCLEOTIDE SEQUENCE [LARGE SCALE GENOMIC DNA]</scope>
    <source>
        <strain evidence="2">PB4641</strain>
    </source>
</reference>
<dbReference type="EMBL" id="DS268631">
    <property type="protein sequence ID" value="EFO95905.1"/>
    <property type="molecule type" value="Genomic_DNA"/>
</dbReference>